<dbReference type="GO" id="GO:0004983">
    <property type="term" value="F:neuropeptide Y receptor activity"/>
    <property type="evidence" value="ECO:0007669"/>
    <property type="project" value="InterPro"/>
</dbReference>
<comment type="caution">
    <text evidence="12">The sequence shown here is derived from an EMBL/GenBank/DDBJ whole genome shotgun (WGS) entry which is preliminary data.</text>
</comment>
<feature type="transmembrane region" description="Helical" evidence="10">
    <location>
        <begin position="80"/>
        <end position="105"/>
    </location>
</feature>
<comment type="subcellular location">
    <subcellularLocation>
        <location evidence="1">Membrane</location>
        <topology evidence="1">Multi-pass membrane protein</topology>
    </subcellularLocation>
</comment>
<evidence type="ECO:0000259" key="11">
    <source>
        <dbReference type="PROSITE" id="PS50262"/>
    </source>
</evidence>
<keyword evidence="8 9" id="KW-0807">Transducer</keyword>
<feature type="transmembrane region" description="Helical" evidence="10">
    <location>
        <begin position="117"/>
        <end position="135"/>
    </location>
</feature>
<feature type="transmembrane region" description="Helical" evidence="10">
    <location>
        <begin position="334"/>
        <end position="358"/>
    </location>
</feature>
<evidence type="ECO:0000256" key="10">
    <source>
        <dbReference type="SAM" id="Phobius"/>
    </source>
</evidence>
<dbReference type="GO" id="GO:0005886">
    <property type="term" value="C:plasma membrane"/>
    <property type="evidence" value="ECO:0007669"/>
    <property type="project" value="TreeGrafter"/>
</dbReference>
<dbReference type="PANTHER" id="PTHR24235:SF29">
    <property type="entry name" value="GH23382P"/>
    <property type="match status" value="1"/>
</dbReference>
<protein>
    <recommendedName>
        <fullName evidence="11">G-protein coupled receptors family 1 profile domain-containing protein</fullName>
    </recommendedName>
</protein>
<keyword evidence="7 9" id="KW-0675">Receptor</keyword>
<keyword evidence="6 10" id="KW-0472">Membrane</keyword>
<organism evidence="12 13">
    <name type="scientific">Larinioides sclopetarius</name>
    <dbReference type="NCBI Taxonomy" id="280406"/>
    <lineage>
        <taxon>Eukaryota</taxon>
        <taxon>Metazoa</taxon>
        <taxon>Ecdysozoa</taxon>
        <taxon>Arthropoda</taxon>
        <taxon>Chelicerata</taxon>
        <taxon>Arachnida</taxon>
        <taxon>Araneae</taxon>
        <taxon>Araneomorphae</taxon>
        <taxon>Entelegynae</taxon>
        <taxon>Araneoidea</taxon>
        <taxon>Araneidae</taxon>
        <taxon>Larinioides</taxon>
    </lineage>
</organism>
<sequence>MTFKLNMSNLHDPPTEDITVDDLICRIRLNFGLSCNLSVTNSSYCDNDEMVNDSTIANAVENWTSHHYEELQEDANFRNAIVIFFYTLIIFVSFFGNLIVCKIVFTGSGKKSTTNLYIGNLSISDLMMTIINIPLQLIEVLIRNWPLGFFLCKCLHIFGGMSVATSTLTMAFIALDRYQVIAHPLKPRPSYKTTIYKIAFIWIAAFILSFPYSLMSHITNPLSYDNLTRCTVQYPCPDFLYRQIFTLIAFVLQFAGPLTVSIIIYAKICLIVWRRKSIGVVTVDQQIYQQEAKWKTIKMLIIVLIVFIVCWLPLNIYHTYQDFRGETGFKKHNSVVWFICHWFAMSSVCFNPFIYCWLNEKFRKIARTHLQWILIGKRTRYQKPDLVRNCEMRLTVSTNIDSSVKFSAFDSQSKEFSTVGYEEQISLQTASNGENSVKTTTHSIITKTTEDEICIGKQFTEQNNLINMYYLSDEKKYKNSTSETFV</sequence>
<keyword evidence="3 9" id="KW-0812">Transmembrane</keyword>
<dbReference type="InterPro" id="IPR000611">
    <property type="entry name" value="NPY_rcpt"/>
</dbReference>
<keyword evidence="4 10" id="KW-1133">Transmembrane helix</keyword>
<feature type="transmembrane region" description="Helical" evidence="10">
    <location>
        <begin position="244"/>
        <end position="266"/>
    </location>
</feature>
<dbReference type="PROSITE" id="PS50262">
    <property type="entry name" value="G_PROTEIN_RECEP_F1_2"/>
    <property type="match status" value="1"/>
</dbReference>
<keyword evidence="13" id="KW-1185">Reference proteome</keyword>
<feature type="transmembrane region" description="Helical" evidence="10">
    <location>
        <begin position="296"/>
        <end position="314"/>
    </location>
</feature>
<evidence type="ECO:0000256" key="6">
    <source>
        <dbReference type="ARBA" id="ARBA00023136"/>
    </source>
</evidence>
<feature type="transmembrane region" description="Helical" evidence="10">
    <location>
        <begin position="195"/>
        <end position="214"/>
    </location>
</feature>
<evidence type="ECO:0000256" key="2">
    <source>
        <dbReference type="ARBA" id="ARBA00010663"/>
    </source>
</evidence>
<keyword evidence="5 9" id="KW-0297">G-protein coupled receptor</keyword>
<evidence type="ECO:0000313" key="13">
    <source>
        <dbReference type="Proteomes" id="UP001497382"/>
    </source>
</evidence>
<evidence type="ECO:0000256" key="3">
    <source>
        <dbReference type="ARBA" id="ARBA00022692"/>
    </source>
</evidence>
<dbReference type="SUPFAM" id="SSF81321">
    <property type="entry name" value="Family A G protein-coupled receptor-like"/>
    <property type="match status" value="1"/>
</dbReference>
<dbReference type="PROSITE" id="PS00237">
    <property type="entry name" value="G_PROTEIN_RECEP_F1_1"/>
    <property type="match status" value="1"/>
</dbReference>
<evidence type="ECO:0000256" key="4">
    <source>
        <dbReference type="ARBA" id="ARBA00022989"/>
    </source>
</evidence>
<evidence type="ECO:0000313" key="12">
    <source>
        <dbReference type="EMBL" id="CAL1280788.1"/>
    </source>
</evidence>
<dbReference type="PANTHER" id="PTHR24235">
    <property type="entry name" value="NEUROPEPTIDE Y RECEPTOR"/>
    <property type="match status" value="1"/>
</dbReference>
<feature type="transmembrane region" description="Helical" evidence="10">
    <location>
        <begin position="155"/>
        <end position="175"/>
    </location>
</feature>
<evidence type="ECO:0000256" key="9">
    <source>
        <dbReference type="RuleBase" id="RU000688"/>
    </source>
</evidence>
<accession>A0AAV2AE08</accession>
<dbReference type="GO" id="GO:0043005">
    <property type="term" value="C:neuron projection"/>
    <property type="evidence" value="ECO:0007669"/>
    <property type="project" value="TreeGrafter"/>
</dbReference>
<dbReference type="Pfam" id="PF00001">
    <property type="entry name" value="7tm_1"/>
    <property type="match status" value="1"/>
</dbReference>
<dbReference type="AlphaFoldDB" id="A0AAV2AE08"/>
<dbReference type="InterPro" id="IPR017452">
    <property type="entry name" value="GPCR_Rhodpsn_7TM"/>
</dbReference>
<dbReference type="Proteomes" id="UP001497382">
    <property type="component" value="Unassembled WGS sequence"/>
</dbReference>
<dbReference type="PRINTS" id="PR00237">
    <property type="entry name" value="GPCRRHODOPSN"/>
</dbReference>
<evidence type="ECO:0000256" key="1">
    <source>
        <dbReference type="ARBA" id="ARBA00004141"/>
    </source>
</evidence>
<reference evidence="12 13" key="1">
    <citation type="submission" date="2024-04" db="EMBL/GenBank/DDBJ databases">
        <authorList>
            <person name="Rising A."/>
            <person name="Reimegard J."/>
            <person name="Sonavane S."/>
            <person name="Akerstrom W."/>
            <person name="Nylinder S."/>
            <person name="Hedman E."/>
            <person name="Kallberg Y."/>
        </authorList>
    </citation>
    <scope>NUCLEOTIDE SEQUENCE [LARGE SCALE GENOMIC DNA]</scope>
</reference>
<proteinExistence type="inferred from homology"/>
<dbReference type="EMBL" id="CAXIEN010000136">
    <property type="protein sequence ID" value="CAL1280788.1"/>
    <property type="molecule type" value="Genomic_DNA"/>
</dbReference>
<evidence type="ECO:0000256" key="8">
    <source>
        <dbReference type="ARBA" id="ARBA00023224"/>
    </source>
</evidence>
<gene>
    <name evidence="12" type="ORF">LARSCL_LOCUS11192</name>
</gene>
<evidence type="ECO:0000256" key="7">
    <source>
        <dbReference type="ARBA" id="ARBA00023170"/>
    </source>
</evidence>
<evidence type="ECO:0000256" key="5">
    <source>
        <dbReference type="ARBA" id="ARBA00023040"/>
    </source>
</evidence>
<feature type="domain" description="G-protein coupled receptors family 1 profile" evidence="11">
    <location>
        <begin position="96"/>
        <end position="355"/>
    </location>
</feature>
<comment type="similarity">
    <text evidence="2 9">Belongs to the G-protein coupled receptor 1 family.</text>
</comment>
<dbReference type="InterPro" id="IPR000276">
    <property type="entry name" value="GPCR_Rhodpsn"/>
</dbReference>
<name>A0AAV2AE08_9ARAC</name>
<dbReference type="PRINTS" id="PR01012">
    <property type="entry name" value="NRPEPTIDEYR"/>
</dbReference>
<dbReference type="GO" id="GO:0042923">
    <property type="term" value="F:neuropeptide binding"/>
    <property type="evidence" value="ECO:0007669"/>
    <property type="project" value="TreeGrafter"/>
</dbReference>
<dbReference type="Gene3D" id="1.20.1070.10">
    <property type="entry name" value="Rhodopsin 7-helix transmembrane proteins"/>
    <property type="match status" value="1"/>
</dbReference>